<protein>
    <submittedName>
        <fullName evidence="1">Uncharacterized protein</fullName>
    </submittedName>
</protein>
<comment type="caution">
    <text evidence="1">The sequence shown here is derived from an EMBL/GenBank/DDBJ whole genome shotgun (WGS) entry which is preliminary data.</text>
</comment>
<dbReference type="EMBL" id="JAIWYP010000008">
    <property type="protein sequence ID" value="KAH3790727.1"/>
    <property type="molecule type" value="Genomic_DNA"/>
</dbReference>
<accession>A0A9D4F7J1</accession>
<reference evidence="1" key="2">
    <citation type="submission" date="2020-11" db="EMBL/GenBank/DDBJ databases">
        <authorList>
            <person name="McCartney M.A."/>
            <person name="Auch B."/>
            <person name="Kono T."/>
            <person name="Mallez S."/>
            <person name="Becker A."/>
            <person name="Gohl D.M."/>
            <person name="Silverstein K.A.T."/>
            <person name="Koren S."/>
            <person name="Bechman K.B."/>
            <person name="Herman A."/>
            <person name="Abrahante J.E."/>
            <person name="Garbe J."/>
        </authorList>
    </citation>
    <scope>NUCLEOTIDE SEQUENCE</scope>
    <source>
        <strain evidence="1">Duluth1</strain>
        <tissue evidence="1">Whole animal</tissue>
    </source>
</reference>
<dbReference type="Proteomes" id="UP000828390">
    <property type="component" value="Unassembled WGS sequence"/>
</dbReference>
<name>A0A9D4F7J1_DREPO</name>
<gene>
    <name evidence="1" type="ORF">DPMN_168934</name>
</gene>
<evidence type="ECO:0000313" key="1">
    <source>
        <dbReference type="EMBL" id="KAH3790727.1"/>
    </source>
</evidence>
<reference evidence="1" key="1">
    <citation type="journal article" date="2019" name="bioRxiv">
        <title>The Genome of the Zebra Mussel, Dreissena polymorpha: A Resource for Invasive Species Research.</title>
        <authorList>
            <person name="McCartney M.A."/>
            <person name="Auch B."/>
            <person name="Kono T."/>
            <person name="Mallez S."/>
            <person name="Zhang Y."/>
            <person name="Obille A."/>
            <person name="Becker A."/>
            <person name="Abrahante J.E."/>
            <person name="Garbe J."/>
            <person name="Badalamenti J.P."/>
            <person name="Herman A."/>
            <person name="Mangelson H."/>
            <person name="Liachko I."/>
            <person name="Sullivan S."/>
            <person name="Sone E.D."/>
            <person name="Koren S."/>
            <person name="Silverstein K.A.T."/>
            <person name="Beckman K.B."/>
            <person name="Gohl D.M."/>
        </authorList>
    </citation>
    <scope>NUCLEOTIDE SEQUENCE</scope>
    <source>
        <strain evidence="1">Duluth1</strain>
        <tissue evidence="1">Whole animal</tissue>
    </source>
</reference>
<organism evidence="1 2">
    <name type="scientific">Dreissena polymorpha</name>
    <name type="common">Zebra mussel</name>
    <name type="synonym">Mytilus polymorpha</name>
    <dbReference type="NCBI Taxonomy" id="45954"/>
    <lineage>
        <taxon>Eukaryota</taxon>
        <taxon>Metazoa</taxon>
        <taxon>Spiralia</taxon>
        <taxon>Lophotrochozoa</taxon>
        <taxon>Mollusca</taxon>
        <taxon>Bivalvia</taxon>
        <taxon>Autobranchia</taxon>
        <taxon>Heteroconchia</taxon>
        <taxon>Euheterodonta</taxon>
        <taxon>Imparidentia</taxon>
        <taxon>Neoheterodontei</taxon>
        <taxon>Myida</taxon>
        <taxon>Dreissenoidea</taxon>
        <taxon>Dreissenidae</taxon>
        <taxon>Dreissena</taxon>
    </lineage>
</organism>
<dbReference type="AlphaFoldDB" id="A0A9D4F7J1"/>
<sequence length="67" mass="7664">MELDNMIALVNEQQIQKIQRKASRSVQLYAAWEECRAGTLSTSGLLKRCSTFYKTVVTKRSEENPVN</sequence>
<proteinExistence type="predicted"/>
<evidence type="ECO:0000313" key="2">
    <source>
        <dbReference type="Proteomes" id="UP000828390"/>
    </source>
</evidence>
<keyword evidence="2" id="KW-1185">Reference proteome</keyword>